<dbReference type="GO" id="GO:0003735">
    <property type="term" value="F:structural constituent of ribosome"/>
    <property type="evidence" value="ECO:0007669"/>
    <property type="project" value="InterPro"/>
</dbReference>
<dbReference type="Gene3D" id="1.10.287.610">
    <property type="entry name" value="Helix hairpin bin"/>
    <property type="match status" value="1"/>
</dbReference>
<gene>
    <name evidence="5 6" type="primary">rpsB</name>
    <name evidence="6" type="ORF">CO172_00280</name>
</gene>
<dbReference type="Gene3D" id="3.40.50.10490">
    <property type="entry name" value="Glucose-6-phosphate isomerase like protein, domain 1"/>
    <property type="match status" value="1"/>
</dbReference>
<proteinExistence type="inferred from homology"/>
<dbReference type="Proteomes" id="UP000229749">
    <property type="component" value="Unassembled WGS sequence"/>
</dbReference>
<dbReference type="InterPro" id="IPR018130">
    <property type="entry name" value="Ribosomal_uS2_CS"/>
</dbReference>
<dbReference type="PANTHER" id="PTHR12534:SF0">
    <property type="entry name" value="SMALL RIBOSOMAL SUBUNIT PROTEIN US2M"/>
    <property type="match status" value="1"/>
</dbReference>
<evidence type="ECO:0000256" key="3">
    <source>
        <dbReference type="ARBA" id="ARBA00023274"/>
    </source>
</evidence>
<dbReference type="CDD" id="cd01425">
    <property type="entry name" value="RPS2"/>
    <property type="match status" value="1"/>
</dbReference>
<dbReference type="GO" id="GO:0022627">
    <property type="term" value="C:cytosolic small ribosomal subunit"/>
    <property type="evidence" value="ECO:0007669"/>
    <property type="project" value="TreeGrafter"/>
</dbReference>
<organism evidence="6 7">
    <name type="scientific">Candidatus Uhrbacteria bacterium CG_4_9_14_3_um_filter_36_7</name>
    <dbReference type="NCBI Taxonomy" id="1975033"/>
    <lineage>
        <taxon>Bacteria</taxon>
        <taxon>Candidatus Uhriibacteriota</taxon>
    </lineage>
</organism>
<dbReference type="Pfam" id="PF00318">
    <property type="entry name" value="Ribosomal_S2"/>
    <property type="match status" value="1"/>
</dbReference>
<evidence type="ECO:0000256" key="4">
    <source>
        <dbReference type="ARBA" id="ARBA00035256"/>
    </source>
</evidence>
<dbReference type="NCBIfam" id="TIGR01011">
    <property type="entry name" value="rpsB_bact"/>
    <property type="match status" value="1"/>
</dbReference>
<comment type="similarity">
    <text evidence="1 5">Belongs to the universal ribosomal protein uS2 family.</text>
</comment>
<evidence type="ECO:0000313" key="7">
    <source>
        <dbReference type="Proteomes" id="UP000229749"/>
    </source>
</evidence>
<dbReference type="InterPro" id="IPR005706">
    <property type="entry name" value="Ribosomal_uS2_bac/mit/plastid"/>
</dbReference>
<evidence type="ECO:0000256" key="2">
    <source>
        <dbReference type="ARBA" id="ARBA00022980"/>
    </source>
</evidence>
<dbReference type="PANTHER" id="PTHR12534">
    <property type="entry name" value="30S RIBOSOMAL PROTEIN S2 PROKARYOTIC AND ORGANELLAR"/>
    <property type="match status" value="1"/>
</dbReference>
<dbReference type="InterPro" id="IPR023591">
    <property type="entry name" value="Ribosomal_uS2_flav_dom_sf"/>
</dbReference>
<evidence type="ECO:0000313" key="6">
    <source>
        <dbReference type="EMBL" id="PJA47683.1"/>
    </source>
</evidence>
<dbReference type="SUPFAM" id="SSF52313">
    <property type="entry name" value="Ribosomal protein S2"/>
    <property type="match status" value="1"/>
</dbReference>
<evidence type="ECO:0000256" key="1">
    <source>
        <dbReference type="ARBA" id="ARBA00006242"/>
    </source>
</evidence>
<accession>A0A2M7XIC4</accession>
<dbReference type="EMBL" id="PFWS01000005">
    <property type="protein sequence ID" value="PJA47683.1"/>
    <property type="molecule type" value="Genomic_DNA"/>
</dbReference>
<dbReference type="PRINTS" id="PR00395">
    <property type="entry name" value="RIBOSOMALS2"/>
</dbReference>
<keyword evidence="2 5" id="KW-0689">Ribosomal protein</keyword>
<evidence type="ECO:0000256" key="5">
    <source>
        <dbReference type="HAMAP-Rule" id="MF_00291"/>
    </source>
</evidence>
<dbReference type="AlphaFoldDB" id="A0A2M7XIC4"/>
<dbReference type="HAMAP" id="MF_00291_B">
    <property type="entry name" value="Ribosomal_uS2_B"/>
    <property type="match status" value="1"/>
</dbReference>
<dbReference type="PROSITE" id="PS00962">
    <property type="entry name" value="RIBOSOMAL_S2_1"/>
    <property type="match status" value="1"/>
</dbReference>
<dbReference type="InterPro" id="IPR001865">
    <property type="entry name" value="Ribosomal_uS2"/>
</dbReference>
<keyword evidence="3 5" id="KW-0687">Ribonucleoprotein</keyword>
<name>A0A2M7XIC4_9BACT</name>
<protein>
    <recommendedName>
        <fullName evidence="4 5">Small ribosomal subunit protein uS2</fullName>
    </recommendedName>
</protein>
<sequence>MSVTLPSLEEMLQAGVHFGHQTSRWHPKMEPYIFGERRDVHVIDLEKTLIQLEGALKYVQEVTSRGGIILFLGTKRQAQRIIKEQAELCGMPYVIERWLGGTLTNFDEIKRVLKQYVKLKDQQAKGELRKYTKKEQLLLSRKIEDLERKVGGIAFLEKTPDVIFIVDLRKEKTAYEESKQMRTKVVALCDTNVNPQEVDYPIPANDDGIKSIEMLTRLMAQAVLEGKKQIISIQKEETKHK</sequence>
<dbReference type="GO" id="GO:0006412">
    <property type="term" value="P:translation"/>
    <property type="evidence" value="ECO:0007669"/>
    <property type="project" value="UniProtKB-UniRule"/>
</dbReference>
<reference evidence="7" key="1">
    <citation type="submission" date="2017-09" db="EMBL/GenBank/DDBJ databases">
        <title>Depth-based differentiation of microbial function through sediment-hosted aquifers and enrichment of novel symbionts in the deep terrestrial subsurface.</title>
        <authorList>
            <person name="Probst A.J."/>
            <person name="Ladd B."/>
            <person name="Jarett J.K."/>
            <person name="Geller-Mcgrath D.E."/>
            <person name="Sieber C.M.K."/>
            <person name="Emerson J.B."/>
            <person name="Anantharaman K."/>
            <person name="Thomas B.C."/>
            <person name="Malmstrom R."/>
            <person name="Stieglmeier M."/>
            <person name="Klingl A."/>
            <person name="Woyke T."/>
            <person name="Ryan C.M."/>
            <person name="Banfield J.F."/>
        </authorList>
    </citation>
    <scope>NUCLEOTIDE SEQUENCE [LARGE SCALE GENOMIC DNA]</scope>
</reference>
<comment type="caution">
    <text evidence="6">The sequence shown here is derived from an EMBL/GenBank/DDBJ whole genome shotgun (WGS) entry which is preliminary data.</text>
</comment>